<evidence type="ECO:0000313" key="2">
    <source>
        <dbReference type="Proteomes" id="UP000095767"/>
    </source>
</evidence>
<dbReference type="Proteomes" id="UP000095767">
    <property type="component" value="Unassembled WGS sequence"/>
</dbReference>
<dbReference type="AlphaFoldDB" id="A0A1E5UP66"/>
<dbReference type="InterPro" id="IPR011990">
    <property type="entry name" value="TPR-like_helical_dom_sf"/>
</dbReference>
<sequence>MLTQKKTTLDWIVNGSLFKFLLRIIEGQLLGVVEEESAKGAVARTTFGKDGLVPTADYRWDCIYNELMKGLLIRSQGSCKHSGFNYAIMPVANVVHSGLVTVERYTVSSAAKVLPALVEEAGLAPTTEPYDALVRLYGKRSDLEGAFLLCRQMESHDELVPNDTTYKALMRACMSKNESITKWECGTKWRSLREMELCCLQIEGAVCQRLWSIWKPVEARYDMNTSMPDVRSFVPRKARKV</sequence>
<gene>
    <name evidence="1" type="ORF">BAE44_0024327</name>
</gene>
<keyword evidence="2" id="KW-1185">Reference proteome</keyword>
<proteinExistence type="predicted"/>
<accession>A0A1E5UP66</accession>
<organism evidence="1 2">
    <name type="scientific">Dichanthelium oligosanthes</name>
    <dbReference type="NCBI Taxonomy" id="888268"/>
    <lineage>
        <taxon>Eukaryota</taxon>
        <taxon>Viridiplantae</taxon>
        <taxon>Streptophyta</taxon>
        <taxon>Embryophyta</taxon>
        <taxon>Tracheophyta</taxon>
        <taxon>Spermatophyta</taxon>
        <taxon>Magnoliopsida</taxon>
        <taxon>Liliopsida</taxon>
        <taxon>Poales</taxon>
        <taxon>Poaceae</taxon>
        <taxon>PACMAD clade</taxon>
        <taxon>Panicoideae</taxon>
        <taxon>Panicodae</taxon>
        <taxon>Paniceae</taxon>
        <taxon>Dichantheliinae</taxon>
        <taxon>Dichanthelium</taxon>
    </lineage>
</organism>
<comment type="caution">
    <text evidence="1">The sequence shown here is derived from an EMBL/GenBank/DDBJ whole genome shotgun (WGS) entry which is preliminary data.</text>
</comment>
<dbReference type="Gene3D" id="1.25.40.10">
    <property type="entry name" value="Tetratricopeptide repeat domain"/>
    <property type="match status" value="1"/>
</dbReference>
<evidence type="ECO:0000313" key="1">
    <source>
        <dbReference type="EMBL" id="OEL14654.1"/>
    </source>
</evidence>
<protein>
    <recommendedName>
        <fullName evidence="3">Pentatricopeptide repeat-containing protein</fullName>
    </recommendedName>
</protein>
<dbReference type="EMBL" id="LWDX02069321">
    <property type="protein sequence ID" value="OEL14654.1"/>
    <property type="molecule type" value="Genomic_DNA"/>
</dbReference>
<dbReference type="STRING" id="888268.A0A1E5UP66"/>
<name>A0A1E5UP66_9POAL</name>
<reference evidence="1 2" key="1">
    <citation type="submission" date="2016-09" db="EMBL/GenBank/DDBJ databases">
        <title>The draft genome of Dichanthelium oligosanthes: A C3 panicoid grass species.</title>
        <authorList>
            <person name="Studer A.J."/>
            <person name="Schnable J.C."/>
            <person name="Brutnell T.P."/>
        </authorList>
    </citation>
    <scope>NUCLEOTIDE SEQUENCE [LARGE SCALE GENOMIC DNA]</scope>
    <source>
        <strain evidence="2">cv. Kellogg 1175</strain>
        <tissue evidence="1">Leaf</tissue>
    </source>
</reference>
<evidence type="ECO:0008006" key="3">
    <source>
        <dbReference type="Google" id="ProtNLM"/>
    </source>
</evidence>